<feature type="compositionally biased region" description="Polar residues" evidence="1">
    <location>
        <begin position="1"/>
        <end position="10"/>
    </location>
</feature>
<dbReference type="AlphaFoldDB" id="A0A8T8SB04"/>
<feature type="non-terminal residue" evidence="2">
    <location>
        <position position="1"/>
    </location>
</feature>
<name>A0A8T8SB04_9BASI</name>
<dbReference type="EMBL" id="LWDF02002369">
    <property type="protein sequence ID" value="KAE8236155.1"/>
    <property type="molecule type" value="Genomic_DNA"/>
</dbReference>
<evidence type="ECO:0000313" key="2">
    <source>
        <dbReference type="EMBL" id="KAE8236155.1"/>
    </source>
</evidence>
<keyword evidence="3" id="KW-1185">Reference proteome</keyword>
<reference evidence="2" key="1">
    <citation type="submission" date="2016-04" db="EMBL/GenBank/DDBJ databases">
        <authorList>
            <person name="Nguyen H.D."/>
            <person name="Samba Siva P."/>
            <person name="Cullis J."/>
            <person name="Levesque C.A."/>
            <person name="Hambleton S."/>
        </authorList>
    </citation>
    <scope>NUCLEOTIDE SEQUENCE</scope>
    <source>
        <strain evidence="2">DAOMC 236416</strain>
    </source>
</reference>
<comment type="caution">
    <text evidence="2">The sequence shown here is derived from an EMBL/GenBank/DDBJ whole genome shotgun (WGS) entry which is preliminary data.</text>
</comment>
<evidence type="ECO:0000256" key="1">
    <source>
        <dbReference type="SAM" id="MobiDB-lite"/>
    </source>
</evidence>
<protein>
    <recommendedName>
        <fullName evidence="4">ATP-dependent DNA helicase</fullName>
    </recommendedName>
</protein>
<reference evidence="2" key="2">
    <citation type="journal article" date="2019" name="IMA Fungus">
        <title>Genome sequencing and comparison of five Tilletia species to identify candidate genes for the detection of regulated species infecting wheat.</title>
        <authorList>
            <person name="Nguyen H.D.T."/>
            <person name="Sultana T."/>
            <person name="Kesanakurti P."/>
            <person name="Hambleton S."/>
        </authorList>
    </citation>
    <scope>NUCLEOTIDE SEQUENCE</scope>
    <source>
        <strain evidence="2">DAOMC 236416</strain>
    </source>
</reference>
<dbReference type="Gene3D" id="3.40.50.300">
    <property type="entry name" value="P-loop containing nucleotide triphosphate hydrolases"/>
    <property type="match status" value="1"/>
</dbReference>
<feature type="compositionally biased region" description="Acidic residues" evidence="1">
    <location>
        <begin position="298"/>
        <end position="325"/>
    </location>
</feature>
<proteinExistence type="predicted"/>
<organism evidence="2 3">
    <name type="scientific">Tilletia indica</name>
    <dbReference type="NCBI Taxonomy" id="43049"/>
    <lineage>
        <taxon>Eukaryota</taxon>
        <taxon>Fungi</taxon>
        <taxon>Dikarya</taxon>
        <taxon>Basidiomycota</taxon>
        <taxon>Ustilaginomycotina</taxon>
        <taxon>Exobasidiomycetes</taxon>
        <taxon>Tilletiales</taxon>
        <taxon>Tilletiaceae</taxon>
        <taxon>Tilletia</taxon>
    </lineage>
</organism>
<feature type="compositionally biased region" description="Basic and acidic residues" evidence="1">
    <location>
        <begin position="90"/>
        <end position="100"/>
    </location>
</feature>
<dbReference type="Proteomes" id="UP000077521">
    <property type="component" value="Unassembled WGS sequence"/>
</dbReference>
<sequence>MQGSRQTPASPSHPDVLGVRALPNNTNTSPASSSRPLGPTDAASITPFVSANPNPPLALGANPRRGRPIHLDAFYGEALPPMPGPSAPRRPSERHLREIEGGDEEATPPPPYRSPIHADGDSSDDSDAFEITGVKTAPPPEPSPPPTAGKGKKRASTPGPSPAPTQGKGKKRPSSSARSPQGKGKKRALSPAPSSPSSQEEGVKRVRSTQKAGPTKGYTKPTAPARKSPRHSKPATATDRPSVPDFSTMNFGPVRRAPRLIPRDWNPPVAIGSSQDAGPSRALHSRRSRSTPFSGSPSEDEDEEGEQEGREEEEQEVEEGEGAVTDEERGGEGTPPVDEVAFANPQPPATPITATIFQPAEQRRVVSMAERGKSLFVTGPAGSGKTYALVMIKKLLLDKHGTKMGRVATVAAT</sequence>
<evidence type="ECO:0000313" key="3">
    <source>
        <dbReference type="Proteomes" id="UP000077521"/>
    </source>
</evidence>
<dbReference type="InterPro" id="IPR027417">
    <property type="entry name" value="P-loop_NTPase"/>
</dbReference>
<accession>A0A8T8SB04</accession>
<feature type="compositionally biased region" description="Low complexity" evidence="1">
    <location>
        <begin position="23"/>
        <end position="34"/>
    </location>
</feature>
<gene>
    <name evidence="2" type="ORF">A4X13_0g9246</name>
</gene>
<feature type="compositionally biased region" description="Pro residues" evidence="1">
    <location>
        <begin position="137"/>
        <end position="147"/>
    </location>
</feature>
<evidence type="ECO:0008006" key="4">
    <source>
        <dbReference type="Google" id="ProtNLM"/>
    </source>
</evidence>
<dbReference type="SUPFAM" id="SSF52540">
    <property type="entry name" value="P-loop containing nucleoside triphosphate hydrolases"/>
    <property type="match status" value="1"/>
</dbReference>
<feature type="region of interest" description="Disordered" evidence="1">
    <location>
        <begin position="1"/>
        <end position="352"/>
    </location>
</feature>